<dbReference type="AlphaFoldDB" id="A0A7X0LYP2"/>
<dbReference type="EMBL" id="JACHGK010000027">
    <property type="protein sequence ID" value="MBB6447732.1"/>
    <property type="molecule type" value="Genomic_DNA"/>
</dbReference>
<keyword evidence="1" id="KW-1133">Transmembrane helix</keyword>
<dbReference type="RefSeq" id="WP_246439732.1">
    <property type="nucleotide sequence ID" value="NZ_JACHGK010000027.1"/>
</dbReference>
<gene>
    <name evidence="2" type="ORF">HNR53_004441</name>
</gene>
<keyword evidence="3" id="KW-1185">Reference proteome</keyword>
<evidence type="ECO:0000256" key="1">
    <source>
        <dbReference type="SAM" id="Phobius"/>
    </source>
</evidence>
<feature type="transmembrane region" description="Helical" evidence="1">
    <location>
        <begin position="6"/>
        <end position="28"/>
    </location>
</feature>
<evidence type="ECO:0000313" key="2">
    <source>
        <dbReference type="EMBL" id="MBB6447732.1"/>
    </source>
</evidence>
<accession>A0A7X0LYP2</accession>
<name>A0A7X0LYP2_9BACI</name>
<dbReference type="Proteomes" id="UP000531594">
    <property type="component" value="Unassembled WGS sequence"/>
</dbReference>
<keyword evidence="1" id="KW-0472">Membrane</keyword>
<comment type="caution">
    <text evidence="2">The sequence shown here is derived from an EMBL/GenBank/DDBJ whole genome shotgun (WGS) entry which is preliminary data.</text>
</comment>
<evidence type="ECO:0000313" key="3">
    <source>
        <dbReference type="Proteomes" id="UP000531594"/>
    </source>
</evidence>
<proteinExistence type="predicted"/>
<organism evidence="2 3">
    <name type="scientific">Bacillus benzoevorans</name>
    <dbReference type="NCBI Taxonomy" id="1456"/>
    <lineage>
        <taxon>Bacteria</taxon>
        <taxon>Bacillati</taxon>
        <taxon>Bacillota</taxon>
        <taxon>Bacilli</taxon>
        <taxon>Bacillales</taxon>
        <taxon>Bacillaceae</taxon>
        <taxon>Bacillus</taxon>
    </lineage>
</organism>
<reference evidence="2 3" key="1">
    <citation type="submission" date="2020-08" db="EMBL/GenBank/DDBJ databases">
        <title>Genomic Encyclopedia of Type Strains, Phase IV (KMG-IV): sequencing the most valuable type-strain genomes for metagenomic binning, comparative biology and taxonomic classification.</title>
        <authorList>
            <person name="Goeker M."/>
        </authorList>
    </citation>
    <scope>NUCLEOTIDE SEQUENCE [LARGE SCALE GENOMIC DNA]</scope>
    <source>
        <strain evidence="2 3">DSM 5391</strain>
    </source>
</reference>
<sequence length="76" mass="8492">MPLIEGQGVGLAAGLALLVFYSLIYWIVQTRKKTAFTVEGKPAYNLEQLRPKTSIEAAEELVSLNSQKIKKKNKKE</sequence>
<protein>
    <submittedName>
        <fullName evidence="2">Uncharacterized protein</fullName>
    </submittedName>
</protein>
<keyword evidence="1" id="KW-0812">Transmembrane</keyword>